<dbReference type="FunFam" id="1.10.340.70:FF:000001">
    <property type="entry name" value="Retrovirus-related Pol polyprotein from transposon gypsy-like Protein"/>
    <property type="match status" value="1"/>
</dbReference>
<dbReference type="InterPro" id="IPR036397">
    <property type="entry name" value="RNaseH_sf"/>
</dbReference>
<dbReference type="InterPro" id="IPR050951">
    <property type="entry name" value="Retrovirus_Pol_polyprotein"/>
</dbReference>
<dbReference type="SUPFAM" id="SSF52266">
    <property type="entry name" value="SGNH hydrolase"/>
    <property type="match status" value="1"/>
</dbReference>
<dbReference type="PANTHER" id="PTHR37984:SF15">
    <property type="entry name" value="INTEGRASE CATALYTIC DOMAIN-CONTAINING PROTEIN"/>
    <property type="match status" value="1"/>
</dbReference>
<dbReference type="SUPFAM" id="SSF53098">
    <property type="entry name" value="Ribonuclease H-like"/>
    <property type="match status" value="1"/>
</dbReference>
<dbReference type="EMBL" id="CAJOBH010007481">
    <property type="protein sequence ID" value="CAF4085379.1"/>
    <property type="molecule type" value="Genomic_DNA"/>
</dbReference>
<evidence type="ECO:0000259" key="1">
    <source>
        <dbReference type="PROSITE" id="PS50994"/>
    </source>
</evidence>
<dbReference type="GO" id="GO:0015074">
    <property type="term" value="P:DNA integration"/>
    <property type="evidence" value="ECO:0007669"/>
    <property type="project" value="InterPro"/>
</dbReference>
<dbReference type="InterPro" id="IPR012337">
    <property type="entry name" value="RNaseH-like_sf"/>
</dbReference>
<accession>A0A8S2Q5C1</accession>
<dbReference type="Gene3D" id="3.40.50.1110">
    <property type="entry name" value="SGNH hydrolase"/>
    <property type="match status" value="1"/>
</dbReference>
<dbReference type="PROSITE" id="PS50994">
    <property type="entry name" value="INTEGRASE"/>
    <property type="match status" value="1"/>
</dbReference>
<dbReference type="InterPro" id="IPR041588">
    <property type="entry name" value="Integrase_H2C2"/>
</dbReference>
<dbReference type="PANTHER" id="PTHR37984">
    <property type="entry name" value="PROTEIN CBG26694"/>
    <property type="match status" value="1"/>
</dbReference>
<dbReference type="FunFam" id="3.30.420.10:FF:000032">
    <property type="entry name" value="Retrovirus-related Pol polyprotein from transposon 297-like Protein"/>
    <property type="match status" value="1"/>
</dbReference>
<organism evidence="2 3">
    <name type="scientific">Rotaria magnacalcarata</name>
    <dbReference type="NCBI Taxonomy" id="392030"/>
    <lineage>
        <taxon>Eukaryota</taxon>
        <taxon>Metazoa</taxon>
        <taxon>Spiralia</taxon>
        <taxon>Gnathifera</taxon>
        <taxon>Rotifera</taxon>
        <taxon>Eurotatoria</taxon>
        <taxon>Bdelloidea</taxon>
        <taxon>Philodinida</taxon>
        <taxon>Philodinidae</taxon>
        <taxon>Rotaria</taxon>
    </lineage>
</organism>
<dbReference type="Gene3D" id="1.10.340.70">
    <property type="match status" value="1"/>
</dbReference>
<dbReference type="AlphaFoldDB" id="A0A8S2Q5C1"/>
<dbReference type="InterPro" id="IPR001584">
    <property type="entry name" value="Integrase_cat-core"/>
</dbReference>
<reference evidence="2" key="1">
    <citation type="submission" date="2021-02" db="EMBL/GenBank/DDBJ databases">
        <authorList>
            <person name="Nowell W R."/>
        </authorList>
    </citation>
    <scope>NUCLEOTIDE SEQUENCE</scope>
</reference>
<evidence type="ECO:0000313" key="3">
    <source>
        <dbReference type="Proteomes" id="UP000681967"/>
    </source>
</evidence>
<dbReference type="Pfam" id="PF00665">
    <property type="entry name" value="rve"/>
    <property type="match status" value="1"/>
</dbReference>
<comment type="caution">
    <text evidence="2">The sequence shown here is derived from an EMBL/GenBank/DDBJ whole genome shotgun (WGS) entry which is preliminary data.</text>
</comment>
<evidence type="ECO:0000313" key="2">
    <source>
        <dbReference type="EMBL" id="CAF4085379.1"/>
    </source>
</evidence>
<name>A0A8S2Q5C1_9BILA</name>
<dbReference type="Proteomes" id="UP000681967">
    <property type="component" value="Unassembled WGS sequence"/>
</dbReference>
<dbReference type="InterPro" id="IPR036514">
    <property type="entry name" value="SGNH_hydro_sf"/>
</dbReference>
<dbReference type="Gene3D" id="3.30.420.10">
    <property type="entry name" value="Ribonuclease H-like superfamily/Ribonuclease H"/>
    <property type="match status" value="1"/>
</dbReference>
<feature type="domain" description="Integrase catalytic" evidence="1">
    <location>
        <begin position="166"/>
        <end position="325"/>
    </location>
</feature>
<gene>
    <name evidence="2" type="ORF">BYL167_LOCUS18308</name>
</gene>
<sequence>MTLRPCKNRVLYTEEPISDNSDVNNHRDYIDASDCKHKSSSTVTSNISQNYFDTTKLQVEQDRDPNIQNIIRNLSTTSGQSLFILEYNKLYKLITCQNSPSRIIKALYLPSSMISSLLEACHDDPLTGAHFSTDRMYYKIRSHFWWPSMKTTIQRYVKSCSLCTQFNIDRAKRYGIDFCGPLPRTPRENQYVLVITDYFTRYITALALPNCTADTTARALFDDLFCKFGIPSAILSDRGTHFQNKLMENLQNLTGYNHIYSTPYHPQTNGVVERFNVTFVAQIAKLQSTQDNNWDEYLQAVVFAYNTGVHKPTKFSPYELLYGRTARLPIDIQPKEFTFLKPNDYFEQLKKKSCFSPLYCYNFPMNFSSTITPSLLIIADSHGKCLAPTIITPHYRVQTCSISGLQWNSKYDNNLSLFSLIQTDTFASLLSTTSNILFLVGINSVRYLPAANVLQQIDQFLISLFSSYSHLTQGKIIITTCLPCLKPSTRYPNIHSLRNNIEHYNHSLYSLSIKKNFRVFDLSLSPEWLGYDGLHINPIYRNHFANILLDYINQINIS</sequence>
<dbReference type="Pfam" id="PF17921">
    <property type="entry name" value="Integrase_H2C2"/>
    <property type="match status" value="1"/>
</dbReference>
<protein>
    <recommendedName>
        <fullName evidence="1">Integrase catalytic domain-containing protein</fullName>
    </recommendedName>
</protein>
<proteinExistence type="predicted"/>
<dbReference type="GO" id="GO:0003676">
    <property type="term" value="F:nucleic acid binding"/>
    <property type="evidence" value="ECO:0007669"/>
    <property type="project" value="InterPro"/>
</dbReference>